<keyword evidence="6" id="KW-0862">Zinc</keyword>
<dbReference type="PROSITE" id="PS00028">
    <property type="entry name" value="ZINC_FINGER_C2H2_1"/>
    <property type="match status" value="1"/>
</dbReference>
<dbReference type="RefSeq" id="XP_025366983.1">
    <property type="nucleotide sequence ID" value="XM_025511462.1"/>
</dbReference>
<dbReference type="PROSITE" id="PS51192">
    <property type="entry name" value="HELICASE_ATP_BIND_1"/>
    <property type="match status" value="1"/>
</dbReference>
<dbReference type="GeneID" id="37033332"/>
<dbReference type="SUPFAM" id="SSF52540">
    <property type="entry name" value="P-loop containing nucleoside triphosphate hydrolases"/>
    <property type="match status" value="1"/>
</dbReference>
<keyword evidence="3" id="KW-0067">ATP-binding</keyword>
<dbReference type="GO" id="GO:0000724">
    <property type="term" value="P:double-strand break repair via homologous recombination"/>
    <property type="evidence" value="ECO:0007669"/>
    <property type="project" value="TreeGrafter"/>
</dbReference>
<dbReference type="SMART" id="SM00487">
    <property type="entry name" value="DEXDc"/>
    <property type="match status" value="1"/>
</dbReference>
<dbReference type="OrthoDB" id="10261556at2759"/>
<dbReference type="Pfam" id="PF00270">
    <property type="entry name" value="DEAD"/>
    <property type="match status" value="1"/>
</dbReference>
<dbReference type="PROSITE" id="PS50157">
    <property type="entry name" value="ZINC_FINGER_C2H2_2"/>
    <property type="match status" value="1"/>
</dbReference>
<dbReference type="InterPro" id="IPR011545">
    <property type="entry name" value="DEAD/DEAH_box_helicase_dom"/>
</dbReference>
<dbReference type="Pfam" id="PF12013">
    <property type="entry name" value="OrsD"/>
    <property type="match status" value="1"/>
</dbReference>
<dbReference type="Proteomes" id="UP000245783">
    <property type="component" value="Unassembled WGS sequence"/>
</dbReference>
<feature type="domain" description="Helicase ATP-binding" evidence="8">
    <location>
        <begin position="840"/>
        <end position="998"/>
    </location>
</feature>
<accession>A0A316VTQ2</accession>
<dbReference type="GO" id="GO:0005694">
    <property type="term" value="C:chromosome"/>
    <property type="evidence" value="ECO:0007669"/>
    <property type="project" value="TreeGrafter"/>
</dbReference>
<comment type="catalytic activity">
    <reaction evidence="4">
        <text>Couples ATP hydrolysis with the unwinding of duplex DNA by translocating in the 3'-5' direction.</text>
        <dbReference type="EC" id="5.6.2.4"/>
    </reaction>
</comment>
<evidence type="ECO:0000256" key="5">
    <source>
        <dbReference type="ARBA" id="ARBA00034808"/>
    </source>
</evidence>
<organism evidence="10 11">
    <name type="scientific">Ceraceosorus guamensis</name>
    <dbReference type="NCBI Taxonomy" id="1522189"/>
    <lineage>
        <taxon>Eukaryota</taxon>
        <taxon>Fungi</taxon>
        <taxon>Dikarya</taxon>
        <taxon>Basidiomycota</taxon>
        <taxon>Ustilaginomycotina</taxon>
        <taxon>Exobasidiomycetes</taxon>
        <taxon>Ceraceosorales</taxon>
        <taxon>Ceraceosoraceae</taxon>
        <taxon>Ceraceosorus</taxon>
    </lineage>
</organism>
<protein>
    <recommendedName>
        <fullName evidence="5">DNA 3'-5' helicase</fullName>
        <ecNumber evidence="5">5.6.2.4</ecNumber>
    </recommendedName>
</protein>
<dbReference type="PANTHER" id="PTHR13710:SF154">
    <property type="entry name" value="RECQ HELICASE, PUTATIVE (AFU_ORTHOLOGUE AFUA_6G14720)-RELATED"/>
    <property type="match status" value="1"/>
</dbReference>
<proteinExistence type="inferred from homology"/>
<dbReference type="InterPro" id="IPR013087">
    <property type="entry name" value="Znf_C2H2_type"/>
</dbReference>
<dbReference type="SMART" id="SM00490">
    <property type="entry name" value="HELICc"/>
    <property type="match status" value="1"/>
</dbReference>
<sequence length="1379" mass="154172">QYLYLPQWQVIACLHCASCVRPGKEAITRHLYKHSVCKPELTVLVNLLDDYEVLGPQAPRTEWPTAVIKELAVHDGYQCTFGCTDAFRTLDKVKLHIAHAHSSESARSADAPLWRRCTVQTFYSDKQAVRYFAVALPPTPGPTQSQHVPLAEEAFFDALQADKQEAERDAQEHAQRIHGFGAHHSGAVPWLQNTGIEKHVCGLHKQEIQASFALPTSKTEAQLERILVALEWVLRDTHTQCISEWSSKLTWQRKLALSHFRTVEVAGTVHRAWDPIKMPDTLTDYIRHWKQLIAYYFRIVHEGKVHFSAGSGEHTTPDELVQATDEQRFAWDLVLEESKNTPIASFLSDAVHSFCMTLIQHHTGTRPFASPLLSFVAMHAIEVKTGAWKSAGVFSSFLSGLIWVAQLMIFREAISGDAEDEKVLDTINANVSAYMQPDKETVFGEVLHWRSLCFEVARHEIGPQQAYWDEDKQGLTYKSIHLKLTDVGLIFKHQMGRARQLLSADLLFGSNGPAQVQASMLKDSLDRRDVGWFFAKHEENATLLGGAHLTLVQAIKRTPALQAVYLDKSAALYKWSANAVQLYQEHAHRFLSSLAVLIHMTSGQPLREPELFSIQWRNTQQKRNIGIKDGRVMIHTWYHKGQQQTGMHKHNVRFLHAEVGNLLVNYLVYVAPFLETLLRTSQPKALVSEYLWVKQNVIWKENSLSQAMVAACVSAGAPTLRIASWRQITVSMVKVLISDVDRRYFDISEHDQEDEELDEEARAMHWQANHSSRTANRQYANMHGAGLGRTYDGLIQRGLQASVAWHVLWKLDQVLAQPGSKRSADDADLEESGAQRQALEAVCSTQEQIIAVLPTGAGKSLLFMLPSTFPGAGITVVVLPFVALRINMLQRVQELGLKYAVWSAATPEVEAPLVFVMAEAAATDAFRMYLAMLDAQKRLDRIVLDEAHLTVTASSYRTKMQELSLLRSYKTQFVYLTATLPPSMQKMFEERHHLSKPKVIRAPSNRPNVAYAVTQLKAGAHLVTEVAARAKHAWNTESSFDGNKDKIIIFVRDLSTAEELSQRLGCPQYTAGAANRAEDKASILHNWLSSAAQPFMVATSALGTGFDYAHVRIVIHAGEPYSLIDFAQESGRAGRDLKPAYSLVILPSEWRAWSNLSSVSKDKQVLYRYLEGKECHRSALSSYMDEVALSCQTGTDAPCDVCLGSLTQHHASTSSSSAAPSTMSHTGAANIAASRKKMHQDLERYEDNLLAVAGSCVMCRATGNDSNHQTHQCPIYFEDFKAARDQIAPYHACFWCYNPQAICKRACGQEAAACRFKDVVLPICFAVFASGRRGKWLKEKTKRSFKSAAEFLVWCGTSCRFGGDKAIEGVQLAAAALEE</sequence>
<dbReference type="Pfam" id="PF00271">
    <property type="entry name" value="Helicase_C"/>
    <property type="match status" value="1"/>
</dbReference>
<dbReference type="InParanoid" id="A0A316VTQ2"/>
<dbReference type="GO" id="GO:0016787">
    <property type="term" value="F:hydrolase activity"/>
    <property type="evidence" value="ECO:0007669"/>
    <property type="project" value="UniProtKB-KW"/>
</dbReference>
<reference evidence="10 11" key="1">
    <citation type="journal article" date="2018" name="Mol. Biol. Evol.">
        <title>Broad Genomic Sampling Reveals a Smut Pathogenic Ancestry of the Fungal Clade Ustilaginomycotina.</title>
        <authorList>
            <person name="Kijpornyongpan T."/>
            <person name="Mondo S.J."/>
            <person name="Barry K."/>
            <person name="Sandor L."/>
            <person name="Lee J."/>
            <person name="Lipzen A."/>
            <person name="Pangilinan J."/>
            <person name="LaButti K."/>
            <person name="Hainaut M."/>
            <person name="Henrissat B."/>
            <person name="Grigoriev I.V."/>
            <person name="Spatafora J.W."/>
            <person name="Aime M.C."/>
        </authorList>
    </citation>
    <scope>NUCLEOTIDE SEQUENCE [LARGE SCALE GENOMIC DNA]</scope>
    <source>
        <strain evidence="10 11">MCA 4658</strain>
    </source>
</reference>
<evidence type="ECO:0000256" key="3">
    <source>
        <dbReference type="ARBA" id="ARBA00022840"/>
    </source>
</evidence>
<keyword evidence="2" id="KW-0547">Nucleotide-binding</keyword>
<dbReference type="EC" id="5.6.2.4" evidence="5"/>
<keyword evidence="6" id="KW-0863">Zinc-finger</keyword>
<evidence type="ECO:0000256" key="6">
    <source>
        <dbReference type="PROSITE-ProRule" id="PRU00042"/>
    </source>
</evidence>
<dbReference type="PANTHER" id="PTHR13710">
    <property type="entry name" value="DNA HELICASE RECQ FAMILY MEMBER"/>
    <property type="match status" value="1"/>
</dbReference>
<dbReference type="GO" id="GO:0008270">
    <property type="term" value="F:zinc ion binding"/>
    <property type="evidence" value="ECO:0007669"/>
    <property type="project" value="UniProtKB-KW"/>
</dbReference>
<dbReference type="Gene3D" id="3.40.50.300">
    <property type="entry name" value="P-loop containing nucleotide triphosphate hydrolases"/>
    <property type="match status" value="2"/>
</dbReference>
<evidence type="ECO:0000259" key="9">
    <source>
        <dbReference type="PROSITE" id="PS51194"/>
    </source>
</evidence>
<gene>
    <name evidence="10" type="ORF">IE81DRAFT_275824</name>
</gene>
<keyword evidence="11" id="KW-1185">Reference proteome</keyword>
<keyword evidence="10" id="KW-0378">Hydrolase</keyword>
<dbReference type="InterPro" id="IPR022698">
    <property type="entry name" value="OrsD"/>
</dbReference>
<dbReference type="EMBL" id="KZ819443">
    <property type="protein sequence ID" value="PWN39823.1"/>
    <property type="molecule type" value="Genomic_DNA"/>
</dbReference>
<feature type="non-terminal residue" evidence="10">
    <location>
        <position position="1"/>
    </location>
</feature>
<name>A0A316VTQ2_9BASI</name>
<evidence type="ECO:0000259" key="7">
    <source>
        <dbReference type="PROSITE" id="PS50157"/>
    </source>
</evidence>
<evidence type="ECO:0000256" key="1">
    <source>
        <dbReference type="ARBA" id="ARBA00005446"/>
    </source>
</evidence>
<dbReference type="GO" id="GO:0009378">
    <property type="term" value="F:four-way junction helicase activity"/>
    <property type="evidence" value="ECO:0007669"/>
    <property type="project" value="TreeGrafter"/>
</dbReference>
<comment type="similarity">
    <text evidence="1">Belongs to the helicase family. RecQ subfamily.</text>
</comment>
<feature type="domain" description="C2H2-type" evidence="7">
    <location>
        <begin position="77"/>
        <end position="106"/>
    </location>
</feature>
<dbReference type="GO" id="GO:0005737">
    <property type="term" value="C:cytoplasm"/>
    <property type="evidence" value="ECO:0007669"/>
    <property type="project" value="TreeGrafter"/>
</dbReference>
<dbReference type="PROSITE" id="PS51194">
    <property type="entry name" value="HELICASE_CTER"/>
    <property type="match status" value="1"/>
</dbReference>
<dbReference type="STRING" id="1522189.A0A316VTQ2"/>
<evidence type="ECO:0000259" key="8">
    <source>
        <dbReference type="PROSITE" id="PS51192"/>
    </source>
</evidence>
<dbReference type="GO" id="GO:0005524">
    <property type="term" value="F:ATP binding"/>
    <property type="evidence" value="ECO:0007669"/>
    <property type="project" value="UniProtKB-KW"/>
</dbReference>
<dbReference type="InterPro" id="IPR014001">
    <property type="entry name" value="Helicase_ATP-bd"/>
</dbReference>
<feature type="non-terminal residue" evidence="10">
    <location>
        <position position="1379"/>
    </location>
</feature>
<evidence type="ECO:0000313" key="11">
    <source>
        <dbReference type="Proteomes" id="UP000245783"/>
    </source>
</evidence>
<keyword evidence="6" id="KW-0479">Metal-binding</keyword>
<evidence type="ECO:0000256" key="2">
    <source>
        <dbReference type="ARBA" id="ARBA00022741"/>
    </source>
</evidence>
<dbReference type="InterPro" id="IPR027417">
    <property type="entry name" value="P-loop_NTPase"/>
</dbReference>
<evidence type="ECO:0000256" key="4">
    <source>
        <dbReference type="ARBA" id="ARBA00034617"/>
    </source>
</evidence>
<dbReference type="GO" id="GO:0043138">
    <property type="term" value="F:3'-5' DNA helicase activity"/>
    <property type="evidence" value="ECO:0007669"/>
    <property type="project" value="UniProtKB-EC"/>
</dbReference>
<evidence type="ECO:0000313" key="10">
    <source>
        <dbReference type="EMBL" id="PWN39823.1"/>
    </source>
</evidence>
<dbReference type="GO" id="GO:0003676">
    <property type="term" value="F:nucleic acid binding"/>
    <property type="evidence" value="ECO:0007669"/>
    <property type="project" value="InterPro"/>
</dbReference>
<feature type="domain" description="Helicase C-terminal" evidence="9">
    <location>
        <begin position="1035"/>
        <end position="1195"/>
    </location>
</feature>
<dbReference type="InterPro" id="IPR001650">
    <property type="entry name" value="Helicase_C-like"/>
</dbReference>